<keyword evidence="3" id="KW-0175">Coiled coil</keyword>
<dbReference type="CDD" id="cd13704">
    <property type="entry name" value="PBP2_HisK"/>
    <property type="match status" value="1"/>
</dbReference>
<gene>
    <name evidence="6" type="ORF">CWI81_10285</name>
</gene>
<dbReference type="SUPFAM" id="SSF53850">
    <property type="entry name" value="Periplasmic binding protein-like II"/>
    <property type="match status" value="1"/>
</dbReference>
<reference evidence="6 7" key="1">
    <citation type="journal article" date="2011" name="Front. Microbiol.">
        <title>Genomic signatures of strain selection and enhancement in Bacillus atrophaeus var. globigii, a historical biowarfare simulant.</title>
        <authorList>
            <person name="Gibbons H.S."/>
            <person name="Broomall S.M."/>
            <person name="McNew L.A."/>
            <person name="Daligault H."/>
            <person name="Chapman C."/>
            <person name="Bruce D."/>
            <person name="Karavis M."/>
            <person name="Krepps M."/>
            <person name="McGregor P.A."/>
            <person name="Hong C."/>
            <person name="Park K.H."/>
            <person name="Akmal A."/>
            <person name="Feldman A."/>
            <person name="Lin J.S."/>
            <person name="Chang W.E."/>
            <person name="Higgs B.W."/>
            <person name="Demirev P."/>
            <person name="Lindquist J."/>
            <person name="Liem A."/>
            <person name="Fochler E."/>
            <person name="Read T.D."/>
            <person name="Tapia R."/>
            <person name="Johnson S."/>
            <person name="Bishop-Lilly K.A."/>
            <person name="Detter C."/>
            <person name="Han C."/>
            <person name="Sozhamannan S."/>
            <person name="Rosenzweig C.N."/>
            <person name="Skowronski E.W."/>
        </authorList>
    </citation>
    <scope>NUCLEOTIDE SEQUENCE [LARGE SCALE GENOMIC DNA]</scope>
    <source>
        <strain evidence="6 7">CL-SP19</strain>
    </source>
</reference>
<comment type="similarity">
    <text evidence="1">Belongs to the bacterial solute-binding protein 3 family.</text>
</comment>
<evidence type="ECO:0000256" key="3">
    <source>
        <dbReference type="SAM" id="Coils"/>
    </source>
</evidence>
<keyword evidence="7" id="KW-1185">Reference proteome</keyword>
<keyword evidence="2 4" id="KW-0732">Signal</keyword>
<feature type="chain" id="PRO_5019154907" description="Solute-binding protein family 3/N-terminal domain-containing protein" evidence="4">
    <location>
        <begin position="24"/>
        <end position="255"/>
    </location>
</feature>
<dbReference type="RefSeq" id="WP_126785225.1">
    <property type="nucleotide sequence ID" value="NZ_PIQF01000003.1"/>
</dbReference>
<proteinExistence type="inferred from homology"/>
<dbReference type="Proteomes" id="UP000287908">
    <property type="component" value="Unassembled WGS sequence"/>
</dbReference>
<feature type="domain" description="Solute-binding protein family 3/N-terminal" evidence="5">
    <location>
        <begin position="24"/>
        <end position="245"/>
    </location>
</feature>
<evidence type="ECO:0000259" key="5">
    <source>
        <dbReference type="SMART" id="SM00062"/>
    </source>
</evidence>
<feature type="signal peptide" evidence="4">
    <location>
        <begin position="1"/>
        <end position="23"/>
    </location>
</feature>
<evidence type="ECO:0000313" key="6">
    <source>
        <dbReference type="EMBL" id="RUO75352.1"/>
    </source>
</evidence>
<comment type="caution">
    <text evidence="6">The sequence shown here is derived from an EMBL/GenBank/DDBJ whole genome shotgun (WGS) entry which is preliminary data.</text>
</comment>
<dbReference type="OrthoDB" id="9768183at2"/>
<dbReference type="Gene3D" id="3.40.190.10">
    <property type="entry name" value="Periplasmic binding protein-like II"/>
    <property type="match status" value="2"/>
</dbReference>
<dbReference type="InterPro" id="IPR001638">
    <property type="entry name" value="Solute-binding_3/MltF_N"/>
</dbReference>
<accession>A0A432ZDA3</accession>
<sequence>MTTLKQLAAVGLVICSFSTTATADIKAGMATGYPPYQFKHEGELSGFDVAVIEAISDQLDENIDLTQYDWDNVVSLLRYGELDVAIGMEATDIRRQYFDFTTPYYRRQTSLFILRSNTQITTVRQLIGKRISGDRHSALELHLKDLGLRDAIRIEQADSKRQAMAQLAVGEVEAVIMPSRVAFYLAEQHGIKLDILWQPNDSTPVAMAVSKGNQALLERLEKALAELEQNGTLSTLKKRWDITPPENDLSYFQLR</sequence>
<dbReference type="AlphaFoldDB" id="A0A432ZDA3"/>
<name>A0A432ZDA3_9GAMM</name>
<dbReference type="Pfam" id="PF00497">
    <property type="entry name" value="SBP_bac_3"/>
    <property type="match status" value="1"/>
</dbReference>
<protein>
    <recommendedName>
        <fullName evidence="5">Solute-binding protein family 3/N-terminal domain-containing protein</fullName>
    </recommendedName>
</protein>
<evidence type="ECO:0000256" key="1">
    <source>
        <dbReference type="ARBA" id="ARBA00010333"/>
    </source>
</evidence>
<evidence type="ECO:0000256" key="2">
    <source>
        <dbReference type="ARBA" id="ARBA00022729"/>
    </source>
</evidence>
<dbReference type="EMBL" id="PIQF01000003">
    <property type="protein sequence ID" value="RUO75352.1"/>
    <property type="molecule type" value="Genomic_DNA"/>
</dbReference>
<dbReference type="PANTHER" id="PTHR35936">
    <property type="entry name" value="MEMBRANE-BOUND LYTIC MUREIN TRANSGLYCOSYLASE F"/>
    <property type="match status" value="1"/>
</dbReference>
<organism evidence="6 7">
    <name type="scientific">Idiomarina seosinensis</name>
    <dbReference type="NCBI Taxonomy" id="281739"/>
    <lineage>
        <taxon>Bacteria</taxon>
        <taxon>Pseudomonadati</taxon>
        <taxon>Pseudomonadota</taxon>
        <taxon>Gammaproteobacteria</taxon>
        <taxon>Alteromonadales</taxon>
        <taxon>Idiomarinaceae</taxon>
        <taxon>Idiomarina</taxon>
    </lineage>
</organism>
<evidence type="ECO:0000313" key="7">
    <source>
        <dbReference type="Proteomes" id="UP000287908"/>
    </source>
</evidence>
<feature type="coiled-coil region" evidence="3">
    <location>
        <begin position="210"/>
        <end position="237"/>
    </location>
</feature>
<evidence type="ECO:0000256" key="4">
    <source>
        <dbReference type="SAM" id="SignalP"/>
    </source>
</evidence>
<dbReference type="SMART" id="SM00062">
    <property type="entry name" value="PBPb"/>
    <property type="match status" value="1"/>
</dbReference>